<evidence type="ECO:0000313" key="2">
    <source>
        <dbReference type="EMBL" id="MFB8771536.1"/>
    </source>
</evidence>
<protein>
    <submittedName>
        <fullName evidence="2">Uncharacterized protein</fullName>
    </submittedName>
</protein>
<dbReference type="Proteomes" id="UP001585080">
    <property type="component" value="Unassembled WGS sequence"/>
</dbReference>
<comment type="caution">
    <text evidence="2">The sequence shown here is derived from an EMBL/GenBank/DDBJ whole genome shotgun (WGS) entry which is preliminary data.</text>
</comment>
<gene>
    <name evidence="2" type="ORF">VSS16_02085</name>
</gene>
<reference evidence="2 3" key="1">
    <citation type="submission" date="2024-01" db="EMBL/GenBank/DDBJ databases">
        <title>Genome mining of biosynthetic gene clusters to explore secondary metabolites of Streptomyces sp.</title>
        <authorList>
            <person name="Baig A."/>
            <person name="Ajitkumar Shintre N."/>
            <person name="Kumar H."/>
            <person name="Anbarasu A."/>
            <person name="Ramaiah S."/>
        </authorList>
    </citation>
    <scope>NUCLEOTIDE SEQUENCE [LARGE SCALE GENOMIC DNA]</scope>
    <source>
        <strain evidence="2 3">A57</strain>
    </source>
</reference>
<evidence type="ECO:0000256" key="1">
    <source>
        <dbReference type="SAM" id="MobiDB-lite"/>
    </source>
</evidence>
<accession>A0ABV5E3Y0</accession>
<keyword evidence="3" id="KW-1185">Reference proteome</keyword>
<name>A0ABV5E3Y0_9ACTN</name>
<proteinExistence type="predicted"/>
<evidence type="ECO:0000313" key="3">
    <source>
        <dbReference type="Proteomes" id="UP001585080"/>
    </source>
</evidence>
<dbReference type="RefSeq" id="WP_376730586.1">
    <property type="nucleotide sequence ID" value="NZ_JAYMRP010000002.1"/>
</dbReference>
<feature type="region of interest" description="Disordered" evidence="1">
    <location>
        <begin position="1"/>
        <end position="20"/>
    </location>
</feature>
<sequence>MDKDEGPAIGHDLPLSVTGKPPRAVQANMVHLAPDGRRLTATAPKIYGHVFRTRDSSGPLTAASDRSATLLSRCVGIVGRVGDERVLCRTQSGNFRTVDARSGRAEGNAVAVVREDDGRVAEAMLVSADGEKFIASVHSPNDRSGQPLGLGDFRVVSTSGEEAAATVSAESLTNDTVFLEWR</sequence>
<organism evidence="2 3">
    <name type="scientific">Streptomyces broussonetiae</name>
    <dbReference type="NCBI Taxonomy" id="2686304"/>
    <lineage>
        <taxon>Bacteria</taxon>
        <taxon>Bacillati</taxon>
        <taxon>Actinomycetota</taxon>
        <taxon>Actinomycetes</taxon>
        <taxon>Kitasatosporales</taxon>
        <taxon>Streptomycetaceae</taxon>
        <taxon>Streptomyces</taxon>
    </lineage>
</organism>
<dbReference type="EMBL" id="JAYMRP010000002">
    <property type="protein sequence ID" value="MFB8771536.1"/>
    <property type="molecule type" value="Genomic_DNA"/>
</dbReference>